<dbReference type="EMBL" id="LT960551">
    <property type="protein sequence ID" value="SOK58353.1"/>
    <property type="molecule type" value="Genomic_DNA"/>
</dbReference>
<proteinExistence type="predicted"/>
<dbReference type="Proteomes" id="UP000317227">
    <property type="component" value="Segment"/>
</dbReference>
<feature type="transmembrane region" description="Helical" evidence="1">
    <location>
        <begin position="34"/>
        <end position="60"/>
    </location>
</feature>
<keyword evidence="1" id="KW-0472">Membrane</keyword>
<reference evidence="3 5" key="3">
    <citation type="submission" date="2019-06" db="EMBL/GenBank/DDBJ databases">
        <authorList>
            <person name="Bower L."/>
            <person name="Leinonen R."/>
        </authorList>
    </citation>
    <scope>NUCLEOTIDE SEQUENCE [LARGE SCALE GENOMIC DNA]</scope>
</reference>
<reference evidence="4" key="2">
    <citation type="submission" date="2017-10" db="EMBL/GenBank/DDBJ databases">
        <authorList>
            <person name="Skurnik M."/>
        </authorList>
    </citation>
    <scope>NUCLEOTIDE SEQUENCE [LARGE SCALE GENOMIC DNA]</scope>
</reference>
<dbReference type="OrthoDB" id="36723at10239"/>
<keyword evidence="1" id="KW-1133">Transmembrane helix</keyword>
<dbReference type="GeneID" id="40100494"/>
<accession>A0A2C9CX30</accession>
<dbReference type="EMBL" id="LR596615">
    <property type="protein sequence ID" value="VUE36122.1"/>
    <property type="molecule type" value="Genomic_DNA"/>
</dbReference>
<evidence type="ECO:0000313" key="5">
    <source>
        <dbReference type="Proteomes" id="UP000317227"/>
    </source>
</evidence>
<evidence type="ECO:0000313" key="2">
    <source>
        <dbReference type="EMBL" id="SOK58353.1"/>
    </source>
</evidence>
<keyword evidence="1" id="KW-0812">Transmembrane</keyword>
<feature type="transmembrane region" description="Helical" evidence="1">
    <location>
        <begin position="5"/>
        <end position="22"/>
    </location>
</feature>
<keyword evidence="4" id="KW-1185">Reference proteome</keyword>
<gene>
    <name evidence="2" type="primary">g076</name>
</gene>
<dbReference type="KEGG" id="vg:40100494"/>
<evidence type="ECO:0000313" key="4">
    <source>
        <dbReference type="Proteomes" id="UP000240931"/>
    </source>
</evidence>
<sequence length="83" mass="9469">MAIFIVLYLVGFISTIMYYIMYKIKCVENGSVSFGDIIFCFILSSFGWMLVPLIVCAEIIENNYGSRINKFFSTPLFKAKGDL</sequence>
<evidence type="ECO:0000313" key="3">
    <source>
        <dbReference type="EMBL" id="VUE36122.1"/>
    </source>
</evidence>
<reference evidence="2" key="1">
    <citation type="submission" date="2017-10" db="EMBL/GenBank/DDBJ databases">
        <authorList>
            <person name="Banno H."/>
            <person name="Chua N.-H."/>
        </authorList>
    </citation>
    <scope>NUCLEOTIDE SEQUENCE [LARGE SCALE GENOMIC DNA]</scope>
</reference>
<dbReference type="RefSeq" id="YP_009623686.1">
    <property type="nucleotide sequence ID" value="NC_042116.1"/>
</dbReference>
<dbReference type="Proteomes" id="UP000240931">
    <property type="component" value="Segment"/>
</dbReference>
<name>A0A2C9CX30_9CAUD</name>
<protein>
    <submittedName>
        <fullName evidence="2">Uncharacterized protein</fullName>
    </submittedName>
</protein>
<evidence type="ECO:0000256" key="1">
    <source>
        <dbReference type="SAM" id="Phobius"/>
    </source>
</evidence>
<organism evidence="2 4">
    <name type="scientific">Yersinia phage fHe-Yen9-04</name>
    <dbReference type="NCBI Taxonomy" id="2052742"/>
    <lineage>
        <taxon>Viruses</taxon>
        <taxon>Duplodnaviria</taxon>
        <taxon>Heunggongvirae</taxon>
        <taxon>Uroviricota</taxon>
        <taxon>Caudoviricetes</taxon>
        <taxon>Eneladusvirus</taxon>
        <taxon>Eneladusvirus Yen904</taxon>
    </lineage>
</organism>